<evidence type="ECO:0000313" key="4">
    <source>
        <dbReference type="EMBL" id="APG29078.1"/>
    </source>
</evidence>
<reference evidence="4 5" key="1">
    <citation type="journal article" date="2017" name="Genome Announc.">
        <title>Complete Genome Sequences of Two Acetylene-Fermenting Pelobacter acetylenicus Strains.</title>
        <authorList>
            <person name="Sutton J.M."/>
            <person name="Baesman S.M."/>
            <person name="Fierst J.L."/>
            <person name="Poret-Peterson A.T."/>
            <person name="Oremland R.S."/>
            <person name="Dunlap D.S."/>
            <person name="Akob D.M."/>
        </authorList>
    </citation>
    <scope>NUCLEOTIDE SEQUENCE [LARGE SCALE GENOMIC DNA]</scope>
    <source>
        <strain evidence="4 5">SFB93</strain>
    </source>
</reference>
<feature type="compositionally biased region" description="Low complexity" evidence="1">
    <location>
        <begin position="191"/>
        <end position="207"/>
    </location>
</feature>
<dbReference type="GO" id="GO:0009297">
    <property type="term" value="P:pilus assembly"/>
    <property type="evidence" value="ECO:0007669"/>
    <property type="project" value="InterPro"/>
</dbReference>
<dbReference type="Pfam" id="PF00263">
    <property type="entry name" value="Secretin"/>
    <property type="match status" value="1"/>
</dbReference>
<dbReference type="InterPro" id="IPR013358">
    <property type="entry name" value="Pilus_biogenesis_MshL"/>
</dbReference>
<feature type="domain" description="Secretin N-terminal" evidence="3">
    <location>
        <begin position="154"/>
        <end position="242"/>
    </location>
</feature>
<dbReference type="PANTHER" id="PTHR30332:SF17">
    <property type="entry name" value="TYPE IV PILIATION SYSTEM PROTEIN DR_0774-RELATED"/>
    <property type="match status" value="1"/>
</dbReference>
<dbReference type="PANTHER" id="PTHR30332">
    <property type="entry name" value="PROBABLE GENERAL SECRETION PATHWAY PROTEIN D"/>
    <property type="match status" value="1"/>
</dbReference>
<protein>
    <submittedName>
        <fullName evidence="4">Pilus (MSHA type) biogenesis protein MshL</fullName>
    </submittedName>
</protein>
<dbReference type="STRING" id="1842532.A7E78_08510"/>
<keyword evidence="5" id="KW-1185">Reference proteome</keyword>
<organism evidence="4 5">
    <name type="scientific">Syntrophotalea acetylenivorans</name>
    <dbReference type="NCBI Taxonomy" id="1842532"/>
    <lineage>
        <taxon>Bacteria</taxon>
        <taxon>Pseudomonadati</taxon>
        <taxon>Thermodesulfobacteriota</taxon>
        <taxon>Desulfuromonadia</taxon>
        <taxon>Desulfuromonadales</taxon>
        <taxon>Syntrophotaleaceae</taxon>
        <taxon>Syntrophotalea</taxon>
    </lineage>
</organism>
<proteinExistence type="predicted"/>
<dbReference type="InterPro" id="IPR011514">
    <property type="entry name" value="Secretin_N_2"/>
</dbReference>
<feature type="domain" description="Type II/III secretion system secretin-like" evidence="2">
    <location>
        <begin position="364"/>
        <end position="539"/>
    </location>
</feature>
<dbReference type="GO" id="GO:0009306">
    <property type="term" value="P:protein secretion"/>
    <property type="evidence" value="ECO:0007669"/>
    <property type="project" value="InterPro"/>
</dbReference>
<evidence type="ECO:0000313" key="5">
    <source>
        <dbReference type="Proteomes" id="UP000182517"/>
    </source>
</evidence>
<name>A0A1L3GTI2_9BACT</name>
<feature type="region of interest" description="Disordered" evidence="1">
    <location>
        <begin position="172"/>
        <end position="207"/>
    </location>
</feature>
<dbReference type="GO" id="GO:0015627">
    <property type="term" value="C:type II protein secretion system complex"/>
    <property type="evidence" value="ECO:0007669"/>
    <property type="project" value="TreeGrafter"/>
</dbReference>
<accession>A0A1L3GTI2</accession>
<dbReference type="EMBL" id="CP015519">
    <property type="protein sequence ID" value="APG29078.1"/>
    <property type="molecule type" value="Genomic_DNA"/>
</dbReference>
<dbReference type="InterPro" id="IPR004846">
    <property type="entry name" value="T2SS/T3SS_dom"/>
</dbReference>
<dbReference type="KEGG" id="pef:A7E78_08510"/>
<dbReference type="InterPro" id="IPR050810">
    <property type="entry name" value="Bact_Secretion_Sys_Channel"/>
</dbReference>
<dbReference type="Pfam" id="PF07655">
    <property type="entry name" value="Secretin_N_2"/>
    <property type="match status" value="1"/>
</dbReference>
<evidence type="ECO:0000259" key="2">
    <source>
        <dbReference type="Pfam" id="PF00263"/>
    </source>
</evidence>
<evidence type="ECO:0000259" key="3">
    <source>
        <dbReference type="Pfam" id="PF07655"/>
    </source>
</evidence>
<sequence length="576" mass="61688">MQHLYVPFWRSALVLGLIFLTACAQRPRAEEPISDFEQHLVPPQGASVPPELPAEVAEALLPKLGAEAELAPAVVQEPRFDVAAEKIPAGDFFMGLVTGTPYNMVVQPGLEGEVSLALKNVTIPEVMEVLRDVYGYHYRQTATGFQVMRGGIQTQLFHVNYLNLVRRGSSQTRVSSGQVSEYDSDDDDDSGSSNSGNRERSVVSGSEVGTESINDFWQELTTALRTMVGQEDGRRVIVQPQASVVVVRALPPELRQVADYLSAIQGNLQRQVTLEAKILEVELNDGFQSGINWSLLTGGDVVLSQTGGGTIFGDSGVSDIAGNSGILSPLNPTEMIEGSTASAFGGVFSAALTFNDFAAFIELLETQGDVQVLSSPRIATVNNQKAVIKVGSDEFFVTDISSDTVTGTATTTSPDITLTPFFSGIALDVTPQIDAGGRVTLHVHPTISQVTDQQKTITVAGQAQTLPLAFSTVRESDSIVSAESGQVVVIGGLMKNLSSKKTAGIPLLGQLPGVGSLFRHSQVTSRKSELVILLRPMVVGDDTWRQALQESTDSFERLGSQLNDEWRGGPFARPAQ</sequence>
<dbReference type="PRINTS" id="PR00811">
    <property type="entry name" value="BCTERIALGSPD"/>
</dbReference>
<dbReference type="InterPro" id="IPR001775">
    <property type="entry name" value="GspD/PilQ"/>
</dbReference>
<dbReference type="GO" id="GO:0019867">
    <property type="term" value="C:outer membrane"/>
    <property type="evidence" value="ECO:0007669"/>
    <property type="project" value="InterPro"/>
</dbReference>
<dbReference type="Proteomes" id="UP000182517">
    <property type="component" value="Chromosome"/>
</dbReference>
<dbReference type="AlphaFoldDB" id="A0A1L3GTI2"/>
<dbReference type="NCBIfam" id="TIGR02519">
    <property type="entry name" value="pilus_MshL"/>
    <property type="match status" value="1"/>
</dbReference>
<gene>
    <name evidence="4" type="ORF">A7E78_08510</name>
</gene>
<evidence type="ECO:0000256" key="1">
    <source>
        <dbReference type="SAM" id="MobiDB-lite"/>
    </source>
</evidence>